<gene>
    <name evidence="2" type="ORF">COHA_008972</name>
</gene>
<feature type="compositionally biased region" description="Basic and acidic residues" evidence="1">
    <location>
        <begin position="1"/>
        <end position="10"/>
    </location>
</feature>
<dbReference type="AlphaFoldDB" id="A0AAD5DMP3"/>
<protein>
    <submittedName>
        <fullName evidence="2">Uncharacterized protein</fullName>
    </submittedName>
</protein>
<organism evidence="2 3">
    <name type="scientific">Chlorella ohadii</name>
    <dbReference type="NCBI Taxonomy" id="2649997"/>
    <lineage>
        <taxon>Eukaryota</taxon>
        <taxon>Viridiplantae</taxon>
        <taxon>Chlorophyta</taxon>
        <taxon>core chlorophytes</taxon>
        <taxon>Trebouxiophyceae</taxon>
        <taxon>Chlorellales</taxon>
        <taxon>Chlorellaceae</taxon>
        <taxon>Chlorella clade</taxon>
        <taxon>Chlorella</taxon>
    </lineage>
</organism>
<feature type="compositionally biased region" description="Polar residues" evidence="1">
    <location>
        <begin position="54"/>
        <end position="63"/>
    </location>
</feature>
<accession>A0AAD5DMP3</accession>
<name>A0AAD5DMP3_9CHLO</name>
<reference evidence="2" key="1">
    <citation type="submission" date="2020-11" db="EMBL/GenBank/DDBJ databases">
        <title>Chlorella ohadii genome sequencing and assembly.</title>
        <authorList>
            <person name="Murik O."/>
            <person name="Treves H."/>
            <person name="Kedem I."/>
            <person name="Shotland Y."/>
            <person name="Kaplan A."/>
        </authorList>
    </citation>
    <scope>NUCLEOTIDE SEQUENCE</scope>
    <source>
        <strain evidence="2">1</strain>
    </source>
</reference>
<comment type="caution">
    <text evidence="2">The sequence shown here is derived from an EMBL/GenBank/DDBJ whole genome shotgun (WGS) entry which is preliminary data.</text>
</comment>
<evidence type="ECO:0000313" key="2">
    <source>
        <dbReference type="EMBL" id="KAI7837179.1"/>
    </source>
</evidence>
<proteinExistence type="predicted"/>
<feature type="region of interest" description="Disordered" evidence="1">
    <location>
        <begin position="47"/>
        <end position="73"/>
    </location>
</feature>
<evidence type="ECO:0000256" key="1">
    <source>
        <dbReference type="SAM" id="MobiDB-lite"/>
    </source>
</evidence>
<dbReference type="EMBL" id="JADXDR010000161">
    <property type="protein sequence ID" value="KAI7837179.1"/>
    <property type="molecule type" value="Genomic_DNA"/>
</dbReference>
<evidence type="ECO:0000313" key="3">
    <source>
        <dbReference type="Proteomes" id="UP001205105"/>
    </source>
</evidence>
<keyword evidence="3" id="KW-1185">Reference proteome</keyword>
<sequence>MPPKKEDKLAGRQVLAPPSLWPDFPLPKGQKGWAGLVGKKKDAKHHFVTFPDSGDNSKQQQQEEAARPSKKGKAAVVAAEDTESMNKEALKQLILSTIEPLDKEQLRTVYKTALDLKLGKR</sequence>
<feature type="region of interest" description="Disordered" evidence="1">
    <location>
        <begin position="1"/>
        <end position="26"/>
    </location>
</feature>
<dbReference type="Proteomes" id="UP001205105">
    <property type="component" value="Unassembled WGS sequence"/>
</dbReference>